<reference evidence="2 3" key="1">
    <citation type="submission" date="2021-06" db="EMBL/GenBank/DDBJ databases">
        <authorList>
            <person name="Palmer J.M."/>
        </authorList>
    </citation>
    <scope>NUCLEOTIDE SEQUENCE [LARGE SCALE GENOMIC DNA]</scope>
    <source>
        <strain evidence="2 3">AS_MEX2019</strain>
        <tissue evidence="2">Muscle</tissue>
    </source>
</reference>
<organism evidence="2 3">
    <name type="scientific">Ameca splendens</name>
    <dbReference type="NCBI Taxonomy" id="208324"/>
    <lineage>
        <taxon>Eukaryota</taxon>
        <taxon>Metazoa</taxon>
        <taxon>Chordata</taxon>
        <taxon>Craniata</taxon>
        <taxon>Vertebrata</taxon>
        <taxon>Euteleostomi</taxon>
        <taxon>Actinopterygii</taxon>
        <taxon>Neopterygii</taxon>
        <taxon>Teleostei</taxon>
        <taxon>Neoteleostei</taxon>
        <taxon>Acanthomorphata</taxon>
        <taxon>Ovalentaria</taxon>
        <taxon>Atherinomorphae</taxon>
        <taxon>Cyprinodontiformes</taxon>
        <taxon>Goodeidae</taxon>
        <taxon>Ameca</taxon>
    </lineage>
</organism>
<keyword evidence="3" id="KW-1185">Reference proteome</keyword>
<evidence type="ECO:0000313" key="2">
    <source>
        <dbReference type="EMBL" id="MEQ2305100.1"/>
    </source>
</evidence>
<sequence length="101" mass="10211">MGQGAADSLETPRLLPPQTPPPAPPGGARGIPRPAKRHNNSSVSWAVSWAATWWDVPGTHPGGGVQEECGIDARATSTGSSRCGGAAAQLQAPPGLPRSSP</sequence>
<dbReference type="EMBL" id="JAHRIP010061187">
    <property type="protein sequence ID" value="MEQ2305100.1"/>
    <property type="molecule type" value="Genomic_DNA"/>
</dbReference>
<feature type="compositionally biased region" description="Low complexity" evidence="1">
    <location>
        <begin position="84"/>
        <end position="93"/>
    </location>
</feature>
<name>A0ABV0ZGP9_9TELE</name>
<evidence type="ECO:0000256" key="1">
    <source>
        <dbReference type="SAM" id="MobiDB-lite"/>
    </source>
</evidence>
<evidence type="ECO:0000313" key="3">
    <source>
        <dbReference type="Proteomes" id="UP001469553"/>
    </source>
</evidence>
<dbReference type="Proteomes" id="UP001469553">
    <property type="component" value="Unassembled WGS sequence"/>
</dbReference>
<feature type="compositionally biased region" description="Pro residues" evidence="1">
    <location>
        <begin position="14"/>
        <end position="25"/>
    </location>
</feature>
<protein>
    <submittedName>
        <fullName evidence="2">Uncharacterized protein</fullName>
    </submittedName>
</protein>
<feature type="region of interest" description="Disordered" evidence="1">
    <location>
        <begin position="59"/>
        <end position="101"/>
    </location>
</feature>
<proteinExistence type="predicted"/>
<gene>
    <name evidence="2" type="ORF">AMECASPLE_034093</name>
</gene>
<accession>A0ABV0ZGP9</accession>
<comment type="caution">
    <text evidence="2">The sequence shown here is derived from an EMBL/GenBank/DDBJ whole genome shotgun (WGS) entry which is preliminary data.</text>
</comment>
<feature type="region of interest" description="Disordered" evidence="1">
    <location>
        <begin position="1"/>
        <end position="42"/>
    </location>
</feature>